<dbReference type="SUPFAM" id="SSF52540">
    <property type="entry name" value="P-loop containing nucleoside triphosphate hydrolases"/>
    <property type="match status" value="1"/>
</dbReference>
<dbReference type="Pfam" id="PF00005">
    <property type="entry name" value="ABC_tran"/>
    <property type="match status" value="1"/>
</dbReference>
<dbReference type="PANTHER" id="PTHR24221">
    <property type="entry name" value="ATP-BINDING CASSETTE SUB-FAMILY B"/>
    <property type="match status" value="1"/>
</dbReference>
<dbReference type="eggNOG" id="COG1132">
    <property type="taxonomic scope" value="Bacteria"/>
</dbReference>
<accession>A0A0R1VWA4</accession>
<dbReference type="PANTHER" id="PTHR24221:SF499">
    <property type="entry name" value="FATTY ACID ABC TRANSPORTER ATP-BINDING_PERMEASE PROTEIN"/>
    <property type="match status" value="1"/>
</dbReference>
<protein>
    <recommendedName>
        <fullName evidence="13">ABC transporter ATPase protein</fullName>
    </recommendedName>
</protein>
<feature type="domain" description="ABC transporter" evidence="9">
    <location>
        <begin position="383"/>
        <end position="617"/>
    </location>
</feature>
<evidence type="ECO:0000259" key="9">
    <source>
        <dbReference type="PROSITE" id="PS50893"/>
    </source>
</evidence>
<dbReference type="GO" id="GO:0005886">
    <property type="term" value="C:plasma membrane"/>
    <property type="evidence" value="ECO:0007669"/>
    <property type="project" value="UniProtKB-SubCell"/>
</dbReference>
<dbReference type="AlphaFoldDB" id="A0A0R1VWA4"/>
<keyword evidence="5" id="KW-0067">ATP-binding</keyword>
<dbReference type="GO" id="GO:0016887">
    <property type="term" value="F:ATP hydrolysis activity"/>
    <property type="evidence" value="ECO:0007669"/>
    <property type="project" value="InterPro"/>
</dbReference>
<feature type="transmembrane region" description="Helical" evidence="8">
    <location>
        <begin position="185"/>
        <end position="202"/>
    </location>
</feature>
<keyword evidence="3 8" id="KW-0812">Transmembrane</keyword>
<dbReference type="PROSITE" id="PS50929">
    <property type="entry name" value="ABC_TM1F"/>
    <property type="match status" value="1"/>
</dbReference>
<feature type="transmembrane region" description="Helical" evidence="8">
    <location>
        <begin position="35"/>
        <end position="58"/>
    </location>
</feature>
<evidence type="ECO:0000313" key="11">
    <source>
        <dbReference type="EMBL" id="KRM07331.1"/>
    </source>
</evidence>
<proteinExistence type="predicted"/>
<dbReference type="InterPro" id="IPR036640">
    <property type="entry name" value="ABC1_TM_sf"/>
</dbReference>
<organism evidence="11 12">
    <name type="scientific">Lactobacillus kitasatonis DSM 16761 = JCM 1039</name>
    <dbReference type="NCBI Taxonomy" id="1423767"/>
    <lineage>
        <taxon>Bacteria</taxon>
        <taxon>Bacillati</taxon>
        <taxon>Bacillota</taxon>
        <taxon>Bacilli</taxon>
        <taxon>Lactobacillales</taxon>
        <taxon>Lactobacillaceae</taxon>
        <taxon>Lactobacillus</taxon>
    </lineage>
</organism>
<evidence type="ECO:0000256" key="1">
    <source>
        <dbReference type="ARBA" id="ARBA00004651"/>
    </source>
</evidence>
<dbReference type="InterPro" id="IPR017871">
    <property type="entry name" value="ABC_transporter-like_CS"/>
</dbReference>
<comment type="caution">
    <text evidence="11">The sequence shown here is derived from an EMBL/GenBank/DDBJ whole genome shotgun (WGS) entry which is preliminary data.</text>
</comment>
<evidence type="ECO:0000313" key="12">
    <source>
        <dbReference type="Proteomes" id="UP000051307"/>
    </source>
</evidence>
<dbReference type="PROSITE" id="PS00211">
    <property type="entry name" value="ABC_TRANSPORTER_1"/>
    <property type="match status" value="1"/>
</dbReference>
<dbReference type="InterPro" id="IPR003439">
    <property type="entry name" value="ABC_transporter-like_ATP-bd"/>
</dbReference>
<keyword evidence="6 8" id="KW-1133">Transmembrane helix</keyword>
<keyword evidence="4" id="KW-0547">Nucleotide-binding</keyword>
<evidence type="ECO:0000256" key="3">
    <source>
        <dbReference type="ARBA" id="ARBA00022692"/>
    </source>
</evidence>
<dbReference type="SUPFAM" id="SSF90123">
    <property type="entry name" value="ABC transporter transmembrane region"/>
    <property type="match status" value="1"/>
</dbReference>
<evidence type="ECO:0000256" key="2">
    <source>
        <dbReference type="ARBA" id="ARBA00022448"/>
    </source>
</evidence>
<evidence type="ECO:0008006" key="13">
    <source>
        <dbReference type="Google" id="ProtNLM"/>
    </source>
</evidence>
<comment type="subcellular location">
    <subcellularLocation>
        <location evidence="1">Cell membrane</location>
        <topology evidence="1">Multi-pass membrane protein</topology>
    </subcellularLocation>
</comment>
<dbReference type="Gene3D" id="3.40.50.300">
    <property type="entry name" value="P-loop containing nucleotide triphosphate hydrolases"/>
    <property type="match status" value="1"/>
</dbReference>
<keyword evidence="2" id="KW-0813">Transport</keyword>
<feature type="domain" description="ABC transmembrane type-1" evidence="10">
    <location>
        <begin position="38"/>
        <end position="326"/>
    </location>
</feature>
<name>A0A0R1VWA4_9LACO</name>
<evidence type="ECO:0000256" key="4">
    <source>
        <dbReference type="ARBA" id="ARBA00022741"/>
    </source>
</evidence>
<dbReference type="Pfam" id="PF00664">
    <property type="entry name" value="ABC_membrane"/>
    <property type="match status" value="1"/>
</dbReference>
<reference evidence="11 12" key="1">
    <citation type="journal article" date="2015" name="Genome Announc.">
        <title>Expanding the biotechnology potential of lactobacilli through comparative genomics of 213 strains and associated genera.</title>
        <authorList>
            <person name="Sun Z."/>
            <person name="Harris H.M."/>
            <person name="McCann A."/>
            <person name="Guo C."/>
            <person name="Argimon S."/>
            <person name="Zhang W."/>
            <person name="Yang X."/>
            <person name="Jeffery I.B."/>
            <person name="Cooney J.C."/>
            <person name="Kagawa T.F."/>
            <person name="Liu W."/>
            <person name="Song Y."/>
            <person name="Salvetti E."/>
            <person name="Wrobel A."/>
            <person name="Rasinkangas P."/>
            <person name="Parkhill J."/>
            <person name="Rea M.C."/>
            <person name="O'Sullivan O."/>
            <person name="Ritari J."/>
            <person name="Douillard F.P."/>
            <person name="Paul Ross R."/>
            <person name="Yang R."/>
            <person name="Briner A.E."/>
            <person name="Felis G.E."/>
            <person name="de Vos W.M."/>
            <person name="Barrangou R."/>
            <person name="Klaenhammer T.R."/>
            <person name="Caufield P.W."/>
            <person name="Cui Y."/>
            <person name="Zhang H."/>
            <person name="O'Toole P.W."/>
        </authorList>
    </citation>
    <scope>NUCLEOTIDE SEQUENCE [LARGE SCALE GENOMIC DNA]</scope>
    <source>
        <strain evidence="11 12">DSM 16761</strain>
    </source>
</reference>
<dbReference type="Gene3D" id="1.20.1560.10">
    <property type="entry name" value="ABC transporter type 1, transmembrane domain"/>
    <property type="match status" value="1"/>
</dbReference>
<dbReference type="GO" id="GO:0005524">
    <property type="term" value="F:ATP binding"/>
    <property type="evidence" value="ECO:0007669"/>
    <property type="project" value="UniProtKB-KW"/>
</dbReference>
<keyword evidence="7 8" id="KW-0472">Membrane</keyword>
<gene>
    <name evidence="11" type="ORF">FC59_GL000761</name>
</gene>
<dbReference type="GO" id="GO:0140359">
    <property type="term" value="F:ABC-type transporter activity"/>
    <property type="evidence" value="ECO:0007669"/>
    <property type="project" value="InterPro"/>
</dbReference>
<sequence length="622" mass="69423">MSNLDKALENKDQANGHRMKTLGRLLKLIAKTSPWMLIISMITIVLAAASNVIGSLFIERLINNYIVPLTREKVPNYGPLETAIAVMFGIYAIGFLSNYLFNMLMGVLAQKVQYRVRNEMFTHMESLPISYFDQNEFGDIMSRYTNDIDTLMQMISQSIPQFTNSALSLLFVVCAMFSLSWQLTLFSFIIFALSIGIVRYLTARSGHYFQIQQKKLGQINGYNEEMLNGLKVIKVFSHEPESKAGFDKYNEELRQASGRANTYATVLFPIMGNIGNLLYVLIAFIGGAVAINRWAPLSLGAIGSFLQLSRQFSMPIAQISQQLNSIVIALAGAERIFNLEDQASEPDDGTVTISKGDEVGSNWNWNVPQKDGSIKKVPVRGHIVFDHVNFSYVPEHQILHDISIDAKPGMKVALVGETGAGKTTISNMLNRFYEIDSGTITYDGIPIKNIKKDDLRQSLSIVLQETHLFTGTIMDNIRFGNPEASDDDVYQAAKLSHADEFIHDLDHGYQTVIDGDGGDLSQGQMQLLSIARAMIADEPVMILDEATSSIDTRTEKMVQAGMDNLLAGRTSFVIAHRLSTIVNSDLILVLDHGHIIERGNHEELLKQKGYYYELYTGKKEIQ</sequence>
<dbReference type="Proteomes" id="UP000051307">
    <property type="component" value="Unassembled WGS sequence"/>
</dbReference>
<dbReference type="InterPro" id="IPR003593">
    <property type="entry name" value="AAA+_ATPase"/>
</dbReference>
<dbReference type="InterPro" id="IPR011527">
    <property type="entry name" value="ABC1_TM_dom"/>
</dbReference>
<dbReference type="InterPro" id="IPR027417">
    <property type="entry name" value="P-loop_NTPase"/>
</dbReference>
<evidence type="ECO:0000256" key="5">
    <source>
        <dbReference type="ARBA" id="ARBA00022840"/>
    </source>
</evidence>
<dbReference type="EMBL" id="AZFU01000001">
    <property type="protein sequence ID" value="KRM07331.1"/>
    <property type="molecule type" value="Genomic_DNA"/>
</dbReference>
<dbReference type="PROSITE" id="PS50893">
    <property type="entry name" value="ABC_TRANSPORTER_2"/>
    <property type="match status" value="1"/>
</dbReference>
<dbReference type="CDD" id="cd03254">
    <property type="entry name" value="ABCC_Glucan_exporter_like"/>
    <property type="match status" value="1"/>
</dbReference>
<evidence type="ECO:0000256" key="6">
    <source>
        <dbReference type="ARBA" id="ARBA00022989"/>
    </source>
</evidence>
<feature type="transmembrane region" description="Helical" evidence="8">
    <location>
        <begin position="78"/>
        <end position="101"/>
    </location>
</feature>
<evidence type="ECO:0000256" key="8">
    <source>
        <dbReference type="SAM" id="Phobius"/>
    </source>
</evidence>
<dbReference type="PATRIC" id="fig|1423767.3.peg.787"/>
<evidence type="ECO:0000256" key="7">
    <source>
        <dbReference type="ARBA" id="ARBA00023136"/>
    </source>
</evidence>
<dbReference type="InterPro" id="IPR039421">
    <property type="entry name" value="Type_1_exporter"/>
</dbReference>
<dbReference type="FunFam" id="3.40.50.300:FF:000287">
    <property type="entry name" value="Multidrug ABC transporter ATP-binding protein"/>
    <property type="match status" value="1"/>
</dbReference>
<evidence type="ECO:0000259" key="10">
    <source>
        <dbReference type="PROSITE" id="PS50929"/>
    </source>
</evidence>
<dbReference type="SMART" id="SM00382">
    <property type="entry name" value="AAA"/>
    <property type="match status" value="1"/>
</dbReference>
<dbReference type="CDD" id="cd18547">
    <property type="entry name" value="ABC_6TM_Tm288_like"/>
    <property type="match status" value="1"/>
</dbReference>